<organism evidence="6 7">
    <name type="scientific">Candidatus Avimonoglobus intestinipullorum</name>
    <dbReference type="NCBI Taxonomy" id="2840699"/>
    <lineage>
        <taxon>Bacteria</taxon>
        <taxon>Bacillati</taxon>
        <taxon>Bacillota</taxon>
        <taxon>Clostridia</taxon>
        <taxon>Eubacteriales</taxon>
        <taxon>Candidatus Avimonoglobus</taxon>
    </lineage>
</organism>
<dbReference type="SMART" id="SM00342">
    <property type="entry name" value="HTH_ARAC"/>
    <property type="match status" value="1"/>
</dbReference>
<keyword evidence="4" id="KW-0472">Membrane</keyword>
<evidence type="ECO:0000259" key="5">
    <source>
        <dbReference type="PROSITE" id="PS01124"/>
    </source>
</evidence>
<reference evidence="6" key="2">
    <citation type="journal article" date="2021" name="PeerJ">
        <title>Extensive microbial diversity within the chicken gut microbiome revealed by metagenomics and culture.</title>
        <authorList>
            <person name="Gilroy R."/>
            <person name="Ravi A."/>
            <person name="Getino M."/>
            <person name="Pursley I."/>
            <person name="Horton D.L."/>
            <person name="Alikhan N.F."/>
            <person name="Baker D."/>
            <person name="Gharbi K."/>
            <person name="Hall N."/>
            <person name="Watson M."/>
            <person name="Adriaenssens E.M."/>
            <person name="Foster-Nyarko E."/>
            <person name="Jarju S."/>
            <person name="Secka A."/>
            <person name="Antonio M."/>
            <person name="Oren A."/>
            <person name="Chaudhuri R.R."/>
            <person name="La Ragione R."/>
            <person name="Hildebrand F."/>
            <person name="Pallen M.J."/>
        </authorList>
    </citation>
    <scope>NUCLEOTIDE SEQUENCE</scope>
    <source>
        <strain evidence="6">ChiSjej4B22-9803</strain>
    </source>
</reference>
<keyword evidence="4" id="KW-0812">Transmembrane</keyword>
<evidence type="ECO:0000256" key="1">
    <source>
        <dbReference type="ARBA" id="ARBA00023015"/>
    </source>
</evidence>
<dbReference type="GO" id="GO:0003700">
    <property type="term" value="F:DNA-binding transcription factor activity"/>
    <property type="evidence" value="ECO:0007669"/>
    <property type="project" value="InterPro"/>
</dbReference>
<dbReference type="Pfam" id="PF12833">
    <property type="entry name" value="HTH_18"/>
    <property type="match status" value="1"/>
</dbReference>
<comment type="caution">
    <text evidence="6">The sequence shown here is derived from an EMBL/GenBank/DDBJ whole genome shotgun (WGS) entry which is preliminary data.</text>
</comment>
<evidence type="ECO:0000313" key="7">
    <source>
        <dbReference type="Proteomes" id="UP000824111"/>
    </source>
</evidence>
<evidence type="ECO:0000256" key="4">
    <source>
        <dbReference type="SAM" id="Phobius"/>
    </source>
</evidence>
<evidence type="ECO:0000313" key="6">
    <source>
        <dbReference type="EMBL" id="HIU48588.1"/>
    </source>
</evidence>
<keyword evidence="3" id="KW-0804">Transcription</keyword>
<name>A0A9D1LV02_9FIRM</name>
<dbReference type="PANTHER" id="PTHR43280:SF2">
    <property type="entry name" value="HTH-TYPE TRANSCRIPTIONAL REGULATOR EXSA"/>
    <property type="match status" value="1"/>
</dbReference>
<dbReference type="EMBL" id="DVND01000118">
    <property type="protein sequence ID" value="HIU48588.1"/>
    <property type="molecule type" value="Genomic_DNA"/>
</dbReference>
<keyword evidence="4" id="KW-1133">Transmembrane helix</keyword>
<dbReference type="PROSITE" id="PS01124">
    <property type="entry name" value="HTH_ARAC_FAMILY_2"/>
    <property type="match status" value="1"/>
</dbReference>
<reference evidence="6" key="1">
    <citation type="submission" date="2020-10" db="EMBL/GenBank/DDBJ databases">
        <authorList>
            <person name="Gilroy R."/>
        </authorList>
    </citation>
    <scope>NUCLEOTIDE SEQUENCE</scope>
    <source>
        <strain evidence="6">ChiSjej4B22-9803</strain>
    </source>
</reference>
<feature type="transmembrane region" description="Helical" evidence="4">
    <location>
        <begin position="247"/>
        <end position="268"/>
    </location>
</feature>
<evidence type="ECO:0000256" key="3">
    <source>
        <dbReference type="ARBA" id="ARBA00023163"/>
    </source>
</evidence>
<dbReference type="Proteomes" id="UP000824111">
    <property type="component" value="Unassembled WGS sequence"/>
</dbReference>
<dbReference type="InterPro" id="IPR009057">
    <property type="entry name" value="Homeodomain-like_sf"/>
</dbReference>
<protein>
    <submittedName>
        <fullName evidence="6">Helix-turn-helix transcriptional regulator</fullName>
    </submittedName>
</protein>
<dbReference type="InterPro" id="IPR018060">
    <property type="entry name" value="HTH_AraC"/>
</dbReference>
<feature type="domain" description="HTH araC/xylS-type" evidence="5">
    <location>
        <begin position="609"/>
        <end position="708"/>
    </location>
</feature>
<dbReference type="Gene3D" id="1.10.10.60">
    <property type="entry name" value="Homeodomain-like"/>
    <property type="match status" value="2"/>
</dbReference>
<proteinExistence type="predicted"/>
<dbReference type="GO" id="GO:0043565">
    <property type="term" value="F:sequence-specific DNA binding"/>
    <property type="evidence" value="ECO:0007669"/>
    <property type="project" value="InterPro"/>
</dbReference>
<accession>A0A9D1LV02</accession>
<sequence>MLLFVFTSKTTSTEIDNRAQATVSQIATYVDGCISKALDTSVLINTNPYIRAYANESEPDYLNRISVRDFLLYSIGYLPGRESIVGITHENDNSVITNDSSMYTGVFANTLGITVSELETLKAEAKAGGNNSIHYIISNDNEKSILTMLICEHSAYKQPLYIFLGFKMEELVSNHSDDMQLLITVDDELLYATPGAPDDLKTAIVSGDMPKTYRIFTRNSEANFLGNLTYYSAMSKTLYRQKLTDNYIFISVIFAGLLALTLSLVYLITKKTYAPIVGLLDAIDVTRPDKHNNEIDYLKNKFLSLAQQNEQLSTELDQYKEPLEEAFLKDLLYGNLSDAAMREKLRQYGPLPSTGRFITAVAEISDSKALLESTPENSIGVLGRTITGMFCDYFFGYDYFRILKLSPDKYALIASIKGLEDFKRDLRRFLLKTSENTGISLFASLGTEVSDMRRLSESFSVALNVAENRIYSMQNQMLCTPDDVSGFMGGNVYYPFDTEAAIIENAACGNIEALHQQTRMLISVNFMHKPFSAEQFSQFIFMFTSTFNRIFSALNKKCSDIFPEDMVIYLELKSCRDPGELLEKINSLLDQIAGSAQTQMTSMDSHSRTAMLAFIENNYKNDISLLDLADHMNFSAVHTSRLFKALVGQNFKEYLTHFRYEKAKELIHEQPNIKIKDLAAAVGCSSTAILSRCFVKYTGMSVGQYIKNARKQ</sequence>
<dbReference type="PANTHER" id="PTHR43280">
    <property type="entry name" value="ARAC-FAMILY TRANSCRIPTIONAL REGULATOR"/>
    <property type="match status" value="1"/>
</dbReference>
<keyword evidence="1" id="KW-0805">Transcription regulation</keyword>
<keyword evidence="2" id="KW-0238">DNA-binding</keyword>
<dbReference type="AlphaFoldDB" id="A0A9D1LV02"/>
<dbReference type="SUPFAM" id="SSF46689">
    <property type="entry name" value="Homeodomain-like"/>
    <property type="match status" value="2"/>
</dbReference>
<gene>
    <name evidence="6" type="ORF">IAB04_04440</name>
</gene>
<evidence type="ECO:0000256" key="2">
    <source>
        <dbReference type="ARBA" id="ARBA00023125"/>
    </source>
</evidence>